<accession>A0A9X3C6V8</accession>
<evidence type="ECO:0000313" key="2">
    <source>
        <dbReference type="Proteomes" id="UP001151079"/>
    </source>
</evidence>
<dbReference type="RefSeq" id="WP_264205494.1">
    <property type="nucleotide sequence ID" value="NZ_JAOZEW010000005.1"/>
</dbReference>
<sequence>MKEFESKKNMLNISDCFSDADFLKQIDAIIQEKKQTLHLEFHN</sequence>
<organism evidence="1 2">
    <name type="scientific">Flavobacterium shii</name>
    <dbReference type="NCBI Taxonomy" id="2987687"/>
    <lineage>
        <taxon>Bacteria</taxon>
        <taxon>Pseudomonadati</taxon>
        <taxon>Bacteroidota</taxon>
        <taxon>Flavobacteriia</taxon>
        <taxon>Flavobacteriales</taxon>
        <taxon>Flavobacteriaceae</taxon>
        <taxon>Flavobacterium</taxon>
    </lineage>
</organism>
<protein>
    <submittedName>
        <fullName evidence="1">Uncharacterized protein</fullName>
    </submittedName>
</protein>
<name>A0A9X3C6V8_9FLAO</name>
<comment type="caution">
    <text evidence="1">The sequence shown here is derived from an EMBL/GenBank/DDBJ whole genome shotgun (WGS) entry which is preliminary data.</text>
</comment>
<dbReference type="AlphaFoldDB" id="A0A9X3C6V8"/>
<reference evidence="1" key="1">
    <citation type="submission" date="2022-10" db="EMBL/GenBank/DDBJ databases">
        <title>Two novel species of Flavobacterium.</title>
        <authorList>
            <person name="Liu Q."/>
            <person name="Xin Y.-H."/>
        </authorList>
    </citation>
    <scope>NUCLEOTIDE SEQUENCE</scope>
    <source>
        <strain evidence="1">LS1R49</strain>
    </source>
</reference>
<proteinExistence type="predicted"/>
<evidence type="ECO:0000313" key="1">
    <source>
        <dbReference type="EMBL" id="MCV9927328.1"/>
    </source>
</evidence>
<dbReference type="EMBL" id="JAOZEW010000005">
    <property type="protein sequence ID" value="MCV9927328.1"/>
    <property type="molecule type" value="Genomic_DNA"/>
</dbReference>
<gene>
    <name evidence="1" type="ORF">OIU83_06680</name>
</gene>
<keyword evidence="2" id="KW-1185">Reference proteome</keyword>
<dbReference type="Proteomes" id="UP001151079">
    <property type="component" value="Unassembled WGS sequence"/>
</dbReference>